<dbReference type="EMBL" id="GL732555">
    <property type="protein sequence ID" value="EFX78860.1"/>
    <property type="molecule type" value="Genomic_DNA"/>
</dbReference>
<evidence type="ECO:0000313" key="2">
    <source>
        <dbReference type="EMBL" id="EFX78860.1"/>
    </source>
</evidence>
<dbReference type="Proteomes" id="UP000000305">
    <property type="component" value="Unassembled WGS sequence"/>
</dbReference>
<organism evidence="2 3">
    <name type="scientific">Daphnia pulex</name>
    <name type="common">Water flea</name>
    <dbReference type="NCBI Taxonomy" id="6669"/>
    <lineage>
        <taxon>Eukaryota</taxon>
        <taxon>Metazoa</taxon>
        <taxon>Ecdysozoa</taxon>
        <taxon>Arthropoda</taxon>
        <taxon>Crustacea</taxon>
        <taxon>Branchiopoda</taxon>
        <taxon>Diplostraca</taxon>
        <taxon>Cladocera</taxon>
        <taxon>Anomopoda</taxon>
        <taxon>Daphniidae</taxon>
        <taxon>Daphnia</taxon>
    </lineage>
</organism>
<evidence type="ECO:0000313" key="3">
    <source>
        <dbReference type="Proteomes" id="UP000000305"/>
    </source>
</evidence>
<feature type="region of interest" description="Disordered" evidence="1">
    <location>
        <begin position="222"/>
        <end position="241"/>
    </location>
</feature>
<dbReference type="OrthoDB" id="10327572at2759"/>
<feature type="region of interest" description="Disordered" evidence="1">
    <location>
        <begin position="1"/>
        <end position="36"/>
    </location>
</feature>
<sequence length="241" mass="27313">MDDITDGAKSLSIAPIKKEEEGNSEENTEPIPEVNPNAPIIVSGKAYTVAGKRSDIEEIIGNYGSEIIGGFHKTIDGGRGICYIRMPKAESEQKTMLEKFNRKNILVWREKEVKQSTNGYELDLAIEEHLQFVIDNIDRIKFFRSPEIENNSEESNNSAKISYVLPKGCYCMPNGNPVGTPNKCKMGVKIDTVNTNKKNNKQIYKKDLEIIITNHLERTEENINPRLKPKQESKEIKTEKK</sequence>
<dbReference type="AlphaFoldDB" id="E9GNY9"/>
<gene>
    <name evidence="2" type="ORF">DAPPUDRAFT_305110</name>
</gene>
<keyword evidence="3" id="KW-1185">Reference proteome</keyword>
<proteinExistence type="predicted"/>
<evidence type="ECO:0000256" key="1">
    <source>
        <dbReference type="SAM" id="MobiDB-lite"/>
    </source>
</evidence>
<accession>E9GNY9</accession>
<dbReference type="KEGG" id="dpx:DAPPUDRAFT_305110"/>
<reference evidence="2 3" key="1">
    <citation type="journal article" date="2011" name="Science">
        <title>The ecoresponsive genome of Daphnia pulex.</title>
        <authorList>
            <person name="Colbourne J.K."/>
            <person name="Pfrender M.E."/>
            <person name="Gilbert D."/>
            <person name="Thomas W.K."/>
            <person name="Tucker A."/>
            <person name="Oakley T.H."/>
            <person name="Tokishita S."/>
            <person name="Aerts A."/>
            <person name="Arnold G.J."/>
            <person name="Basu M.K."/>
            <person name="Bauer D.J."/>
            <person name="Caceres C.E."/>
            <person name="Carmel L."/>
            <person name="Casola C."/>
            <person name="Choi J.H."/>
            <person name="Detter J.C."/>
            <person name="Dong Q."/>
            <person name="Dusheyko S."/>
            <person name="Eads B.D."/>
            <person name="Frohlich T."/>
            <person name="Geiler-Samerotte K.A."/>
            <person name="Gerlach D."/>
            <person name="Hatcher P."/>
            <person name="Jogdeo S."/>
            <person name="Krijgsveld J."/>
            <person name="Kriventseva E.V."/>
            <person name="Kultz D."/>
            <person name="Laforsch C."/>
            <person name="Lindquist E."/>
            <person name="Lopez J."/>
            <person name="Manak J.R."/>
            <person name="Muller J."/>
            <person name="Pangilinan J."/>
            <person name="Patwardhan R.P."/>
            <person name="Pitluck S."/>
            <person name="Pritham E.J."/>
            <person name="Rechtsteiner A."/>
            <person name="Rho M."/>
            <person name="Rogozin I.B."/>
            <person name="Sakarya O."/>
            <person name="Salamov A."/>
            <person name="Schaack S."/>
            <person name="Shapiro H."/>
            <person name="Shiga Y."/>
            <person name="Skalitzky C."/>
            <person name="Smith Z."/>
            <person name="Souvorov A."/>
            <person name="Sung W."/>
            <person name="Tang Z."/>
            <person name="Tsuchiya D."/>
            <person name="Tu H."/>
            <person name="Vos H."/>
            <person name="Wang M."/>
            <person name="Wolf Y.I."/>
            <person name="Yamagata H."/>
            <person name="Yamada T."/>
            <person name="Ye Y."/>
            <person name="Shaw J.R."/>
            <person name="Andrews J."/>
            <person name="Crease T.J."/>
            <person name="Tang H."/>
            <person name="Lucas S.M."/>
            <person name="Robertson H.M."/>
            <person name="Bork P."/>
            <person name="Koonin E.V."/>
            <person name="Zdobnov E.M."/>
            <person name="Grigoriev I.V."/>
            <person name="Lynch M."/>
            <person name="Boore J.L."/>
        </authorList>
    </citation>
    <scope>NUCLEOTIDE SEQUENCE [LARGE SCALE GENOMIC DNA]</scope>
</reference>
<protein>
    <submittedName>
        <fullName evidence="2">Uncharacterized protein</fullName>
    </submittedName>
</protein>
<dbReference type="InParanoid" id="E9GNY9"/>
<dbReference type="HOGENOM" id="CLU_1152757_0_0_1"/>
<name>E9GNY9_DAPPU</name>